<dbReference type="AlphaFoldDB" id="U1N765"/>
<dbReference type="STRING" id="1238424.J07HQW1_02569"/>
<dbReference type="HOGENOM" id="CLU_096707_0_0_2"/>
<organism evidence="2 3">
    <name type="scientific">Haloquadratum walsbyi J07HQW1</name>
    <dbReference type="NCBI Taxonomy" id="1238424"/>
    <lineage>
        <taxon>Archaea</taxon>
        <taxon>Methanobacteriati</taxon>
        <taxon>Methanobacteriota</taxon>
        <taxon>Stenosarchaea group</taxon>
        <taxon>Halobacteria</taxon>
        <taxon>Halobacteriales</taxon>
        <taxon>Haloferacaceae</taxon>
        <taxon>Haloquadratum</taxon>
    </lineage>
</organism>
<feature type="region of interest" description="Disordered" evidence="1">
    <location>
        <begin position="1"/>
        <end position="33"/>
    </location>
</feature>
<evidence type="ECO:0000256" key="1">
    <source>
        <dbReference type="SAM" id="MobiDB-lite"/>
    </source>
</evidence>
<name>U1N765_9EURY</name>
<dbReference type="SUPFAM" id="SSF56801">
    <property type="entry name" value="Acetyl-CoA synthetase-like"/>
    <property type="match status" value="1"/>
</dbReference>
<reference evidence="2 3" key="1">
    <citation type="journal article" date="2013" name="PLoS ONE">
        <title>Assembly-driven community genomics of a hypersaline microbial ecosystem.</title>
        <authorList>
            <person name="Podell S."/>
            <person name="Ugalde J.A."/>
            <person name="Narasingarao P."/>
            <person name="Banfield J.F."/>
            <person name="Heidelberg K.B."/>
            <person name="Allen E.E."/>
        </authorList>
    </citation>
    <scope>NUCLEOTIDE SEQUENCE [LARGE SCALE GENOMIC DNA]</scope>
    <source>
        <strain evidence="3">J07HQW1</strain>
    </source>
</reference>
<evidence type="ECO:0000313" key="2">
    <source>
        <dbReference type="EMBL" id="ERG92525.1"/>
    </source>
</evidence>
<evidence type="ECO:0008006" key="4">
    <source>
        <dbReference type="Google" id="ProtNLM"/>
    </source>
</evidence>
<gene>
    <name evidence="2" type="ORF">J07HQW1_02569</name>
</gene>
<dbReference type="Gene3D" id="3.40.50.12780">
    <property type="entry name" value="N-terminal domain of ligase-like"/>
    <property type="match status" value="1"/>
</dbReference>
<proteinExistence type="predicted"/>
<evidence type="ECO:0000313" key="3">
    <source>
        <dbReference type="Proteomes" id="UP000030649"/>
    </source>
</evidence>
<accession>U1N765</accession>
<dbReference type="EMBL" id="KE356560">
    <property type="protein sequence ID" value="ERG92525.1"/>
    <property type="molecule type" value="Genomic_DNA"/>
</dbReference>
<dbReference type="Proteomes" id="UP000030649">
    <property type="component" value="Unassembled WGS sequence"/>
</dbReference>
<sequence>MSNNPGDVSEDNIIGDSITTDDDPPAPVANPTVIGDIMDRDRRGGTVALRADAADRYYTYRDFITTSYKSGNVIRYLGGRSGDDMLLIPNPLPEPVLAFYGAAQLGIVTRFDKTVQRDHSAEELPQVVLAPSTQEEAFELPPGHKLAVYGDPPAASTTTHWETEVWSENPAIHPTSVAPSDIALNTGAQTYTHEEIITAAVRVVDQVTITPGTDVVVRESLMNPRVVVAGLIAPLLAGATIVFPDETTTGEIGVSTETVPESKRIDLNSIW</sequence>
<protein>
    <recommendedName>
        <fullName evidence="4">Acyl-CoA synthetase (AMP-forming)/AMP-acid ligase II</fullName>
    </recommendedName>
</protein>
<dbReference type="InterPro" id="IPR042099">
    <property type="entry name" value="ANL_N_sf"/>
</dbReference>